<feature type="binding site" evidence="6">
    <location>
        <position position="230"/>
    </location>
    <ligand>
        <name>Mg(2+)</name>
        <dbReference type="ChEBI" id="CHEBI:18420"/>
    </ligand>
</feature>
<dbReference type="Gene3D" id="3.30.390.10">
    <property type="entry name" value="Enolase-like, N-terminal domain"/>
    <property type="match status" value="1"/>
</dbReference>
<dbReference type="InterPro" id="IPR013342">
    <property type="entry name" value="Mandelate_racemase_C"/>
</dbReference>
<dbReference type="PANTHER" id="PTHR48080:SF3">
    <property type="entry name" value="ENOLASE SUPERFAMILY MEMBER DDB_G0284701"/>
    <property type="match status" value="1"/>
</dbReference>
<protein>
    <recommendedName>
        <fullName evidence="7">Dipeptide epimerase</fullName>
        <ecNumber evidence="7">5.1.1.-</ecNumber>
    </recommendedName>
</protein>
<dbReference type="OrthoDB" id="9775391at2"/>
<keyword evidence="2 6" id="KW-0479">Metal-binding</keyword>
<evidence type="ECO:0000259" key="8">
    <source>
        <dbReference type="SMART" id="SM00922"/>
    </source>
</evidence>
<evidence type="ECO:0000256" key="5">
    <source>
        <dbReference type="PIRSR" id="PIRSR634603-1"/>
    </source>
</evidence>
<gene>
    <name evidence="9" type="ORF">BC961_0028</name>
</gene>
<feature type="binding site" evidence="6">
    <location>
        <position position="205"/>
    </location>
    <ligand>
        <name>Mg(2+)</name>
        <dbReference type="ChEBI" id="CHEBI:18420"/>
    </ligand>
</feature>
<dbReference type="CDD" id="cd03319">
    <property type="entry name" value="L-Ala-DL-Glu_epimerase"/>
    <property type="match status" value="1"/>
</dbReference>
<dbReference type="GO" id="GO:0000287">
    <property type="term" value="F:magnesium ion binding"/>
    <property type="evidence" value="ECO:0007669"/>
    <property type="project" value="UniProtKB-ARBA"/>
</dbReference>
<dbReference type="SUPFAM" id="SSF54826">
    <property type="entry name" value="Enolase N-terminal domain-like"/>
    <property type="match status" value="1"/>
</dbReference>
<evidence type="ECO:0000256" key="2">
    <source>
        <dbReference type="ARBA" id="ARBA00022723"/>
    </source>
</evidence>
<evidence type="ECO:0000256" key="3">
    <source>
        <dbReference type="ARBA" id="ARBA00022842"/>
    </source>
</evidence>
<evidence type="ECO:0000256" key="4">
    <source>
        <dbReference type="ARBA" id="ARBA00023235"/>
    </source>
</evidence>
<comment type="caution">
    <text evidence="9">The sequence shown here is derived from an EMBL/GenBank/DDBJ whole genome shotgun (WGS) entry which is preliminary data.</text>
</comment>
<feature type="domain" description="Mandelate racemase/muconate lactonizing enzyme C-terminal" evidence="8">
    <location>
        <begin position="135"/>
        <end position="226"/>
    </location>
</feature>
<reference evidence="9 10" key="1">
    <citation type="submission" date="2018-10" db="EMBL/GenBank/DDBJ databases">
        <title>Genomic Encyclopedia of Archaeal and Bacterial Type Strains, Phase II (KMG-II): from individual species to whole genera.</title>
        <authorList>
            <person name="Goeker M."/>
        </authorList>
    </citation>
    <scope>NUCLEOTIDE SEQUENCE [LARGE SCALE GENOMIC DNA]</scope>
    <source>
        <strain evidence="9 10">DSM 19727</strain>
    </source>
</reference>
<keyword evidence="4 7" id="KW-0413">Isomerase</keyword>
<name>A0A3L9ZZB1_9FLAO</name>
<feature type="binding site" evidence="6">
    <location>
        <position position="178"/>
    </location>
    <ligand>
        <name>Mg(2+)</name>
        <dbReference type="ChEBI" id="CHEBI:18420"/>
    </ligand>
</feature>
<dbReference type="Gene3D" id="3.20.20.120">
    <property type="entry name" value="Enolase-like C-terminal domain"/>
    <property type="match status" value="1"/>
</dbReference>
<feature type="active site" description="Proton acceptor; specific for (R)-substrate epimerization" evidence="5">
    <location>
        <position position="154"/>
    </location>
</feature>
<dbReference type="AlphaFoldDB" id="A0A3L9ZZB1"/>
<dbReference type="InterPro" id="IPR036849">
    <property type="entry name" value="Enolase-like_C_sf"/>
</dbReference>
<organism evidence="9 10">
    <name type="scientific">Flavobacterium weaverense</name>
    <dbReference type="NCBI Taxonomy" id="271156"/>
    <lineage>
        <taxon>Bacteria</taxon>
        <taxon>Pseudomonadati</taxon>
        <taxon>Bacteroidota</taxon>
        <taxon>Flavobacteriia</taxon>
        <taxon>Flavobacteriales</taxon>
        <taxon>Flavobacteriaceae</taxon>
        <taxon>Flavobacterium</taxon>
    </lineage>
</organism>
<proteinExistence type="inferred from homology"/>
<dbReference type="RefSeq" id="WP_121923837.1">
    <property type="nucleotide sequence ID" value="NZ_CBCSGA010000019.1"/>
</dbReference>
<keyword evidence="10" id="KW-1185">Reference proteome</keyword>
<comment type="similarity">
    <text evidence="1 7">Belongs to the mandelate racemase/muconate lactonizing enzyme family.</text>
</comment>
<evidence type="ECO:0000313" key="10">
    <source>
        <dbReference type="Proteomes" id="UP000280368"/>
    </source>
</evidence>
<dbReference type="InterPro" id="IPR034603">
    <property type="entry name" value="Dipeptide_epimerase"/>
</dbReference>
<dbReference type="GO" id="GO:0016855">
    <property type="term" value="F:racemase and epimerase activity, acting on amino acids and derivatives"/>
    <property type="evidence" value="ECO:0007669"/>
    <property type="project" value="UniProtKB-UniRule"/>
</dbReference>
<dbReference type="SUPFAM" id="SSF51604">
    <property type="entry name" value="Enolase C-terminal domain-like"/>
    <property type="match status" value="1"/>
</dbReference>
<dbReference type="Pfam" id="PF02746">
    <property type="entry name" value="MR_MLE_N"/>
    <property type="match status" value="1"/>
</dbReference>
<dbReference type="PANTHER" id="PTHR48080">
    <property type="entry name" value="D-GALACTONATE DEHYDRATASE-RELATED"/>
    <property type="match status" value="1"/>
</dbReference>
<dbReference type="Proteomes" id="UP000280368">
    <property type="component" value="Unassembled WGS sequence"/>
</dbReference>
<comment type="cofactor">
    <cofactor evidence="6 7">
        <name>Mg(2+)</name>
        <dbReference type="ChEBI" id="CHEBI:18420"/>
    </cofactor>
    <text evidence="6 7">Binds 1 Mg(2+) ion per subunit.</text>
</comment>
<accession>A0A3L9ZZB1</accession>
<evidence type="ECO:0000313" key="9">
    <source>
        <dbReference type="EMBL" id="RMA77687.1"/>
    </source>
</evidence>
<evidence type="ECO:0000256" key="6">
    <source>
        <dbReference type="PIRSR" id="PIRSR634603-3"/>
    </source>
</evidence>
<dbReference type="EC" id="5.1.1.-" evidence="7"/>
<dbReference type="SMART" id="SM00922">
    <property type="entry name" value="MR_MLE"/>
    <property type="match status" value="1"/>
</dbReference>
<dbReference type="SFLD" id="SFLDG00180">
    <property type="entry name" value="muconate_cycloisomerase"/>
    <property type="match status" value="1"/>
</dbReference>
<keyword evidence="3 6" id="KW-0460">Magnesium</keyword>
<evidence type="ECO:0000256" key="7">
    <source>
        <dbReference type="RuleBase" id="RU366006"/>
    </source>
</evidence>
<sequence length="346" mass="38551">MISIEIKPYLLHKKHVFRIAAGARTNTPILLIKLKYDYFEGYGEASMPPLYGENIVSATQFINTFDFSRFSSPLEIEAINNALNQHAEGNPAIKAAIDIALHDLIGKMKNMPLYEYFNLPKKELKTSKTIGIDTAEIIKQRVLEAAEFHFLKIKLGGHNDAEIINAVRSVSDKPLFIDANQGWTNKEEARDKIEWLKQEGAVFIEQPMPKIAFNDMEWLAAHSTLPLIGDEGIQKLEDVKTASNFYHGINIKLMKSAGLQEAFAMANLAKSLNLKIMLGCMSETSCAIAAASHLGAMADWIDLDGNLGVTNDPFQAHQIINGHIQLNDTNGIGLVNPDWNKIENYE</sequence>
<feature type="active site" description="Proton acceptor; specific for (S)-substrate epimerization" evidence="5">
    <location>
        <position position="252"/>
    </location>
</feature>
<dbReference type="SFLD" id="SFLDS00001">
    <property type="entry name" value="Enolase"/>
    <property type="match status" value="1"/>
</dbReference>
<dbReference type="InterPro" id="IPR029017">
    <property type="entry name" value="Enolase-like_N"/>
</dbReference>
<evidence type="ECO:0000256" key="1">
    <source>
        <dbReference type="ARBA" id="ARBA00008031"/>
    </source>
</evidence>
<dbReference type="InterPro" id="IPR034593">
    <property type="entry name" value="DgoD-like"/>
</dbReference>
<dbReference type="EMBL" id="REFH01000007">
    <property type="protein sequence ID" value="RMA77687.1"/>
    <property type="molecule type" value="Genomic_DNA"/>
</dbReference>
<dbReference type="InterPro" id="IPR013341">
    <property type="entry name" value="Mandelate_racemase_N_dom"/>
</dbReference>
<dbReference type="Pfam" id="PF13378">
    <property type="entry name" value="MR_MLE_C"/>
    <property type="match status" value="1"/>
</dbReference>
<dbReference type="InterPro" id="IPR029065">
    <property type="entry name" value="Enolase_C-like"/>
</dbReference>